<evidence type="ECO:0000313" key="2">
    <source>
        <dbReference type="Proteomes" id="UP000027192"/>
    </source>
</evidence>
<reference evidence="1 2" key="1">
    <citation type="submission" date="2014-04" db="EMBL/GenBank/DDBJ databases">
        <title>Draft genome sequence of Photobacterium halotolerans S2753: a solonamide, ngercheumicin and holomycin producer.</title>
        <authorList>
            <person name="Machado H.R."/>
            <person name="Gram L."/>
        </authorList>
    </citation>
    <scope>NUCLEOTIDE SEQUENCE [LARGE SCALE GENOMIC DNA]</scope>
    <source>
        <strain evidence="1 2">S2753</strain>
    </source>
</reference>
<organism evidence="1 2">
    <name type="scientific">Photobacterium galatheae</name>
    <dbReference type="NCBI Taxonomy" id="1654360"/>
    <lineage>
        <taxon>Bacteria</taxon>
        <taxon>Pseudomonadati</taxon>
        <taxon>Pseudomonadota</taxon>
        <taxon>Gammaproteobacteria</taxon>
        <taxon>Vibrionales</taxon>
        <taxon>Vibrionaceae</taxon>
        <taxon>Photobacterium</taxon>
    </lineage>
</organism>
<evidence type="ECO:0000313" key="1">
    <source>
        <dbReference type="EMBL" id="KDM93114.1"/>
    </source>
</evidence>
<dbReference type="Pfam" id="PF06224">
    <property type="entry name" value="AlkZ-like"/>
    <property type="match status" value="1"/>
</dbReference>
<name>A0A066RRY7_9GAMM</name>
<dbReference type="AlphaFoldDB" id="A0A066RRY7"/>
<keyword evidence="2" id="KW-1185">Reference proteome</keyword>
<dbReference type="InterPro" id="IPR009351">
    <property type="entry name" value="AlkZ-like"/>
</dbReference>
<dbReference type="EMBL" id="JMIB01000004">
    <property type="protein sequence ID" value="KDM93114.1"/>
    <property type="molecule type" value="Genomic_DNA"/>
</dbReference>
<gene>
    <name evidence="1" type="ORF">EA58_02680</name>
</gene>
<evidence type="ECO:0008006" key="3">
    <source>
        <dbReference type="Google" id="ProtNLM"/>
    </source>
</evidence>
<comment type="caution">
    <text evidence="1">The sequence shown here is derived from an EMBL/GenBank/DDBJ whole genome shotgun (WGS) entry which is preliminary data.</text>
</comment>
<sequence>MIEMKRPQDLARLRRLALSAQGLLHTQPFGRGIQGARKAIAHLGYVQIDTISVVERAHHHVLQARVPNFKPEMTHQMLLNGDIFEYWTHAAALIPIDDFRFSLPYKHALKSGQTHWYKARDHKLMHELLAQIRSDGPIRSRDIESNPSKRAGWWDWKPAKKALEQLYMEGDLMVSHRDGFQKTYDLTERVLPDHVNTKMPSLEAFAEHLLNRQLRCHGFVSLKGLTYLRRIPGLRKAVKILVTEKLASGDLEQVCVSSGEVFVLETGALERPIPRLNNRMQILSPFDNSVIQRDRLKALFHYDYQIECYVPAAKRQYGYFCLPLLYRGEFIGRMDCKAHRKISHFEIKSLHVEHHSFDDERIIAAFAEAIGQFCQFQACRTVSLTQAHPKHLAGRLQSVLKRLGDNQECVAEK</sequence>
<dbReference type="STRING" id="1654360.EA58_02680"/>
<dbReference type="OrthoDB" id="9787207at2"/>
<dbReference type="PANTHER" id="PTHR30528:SF0">
    <property type="entry name" value="CYTOPLASMIC PROTEIN"/>
    <property type="match status" value="1"/>
</dbReference>
<dbReference type="Proteomes" id="UP000027192">
    <property type="component" value="Unassembled WGS sequence"/>
</dbReference>
<proteinExistence type="predicted"/>
<dbReference type="PANTHER" id="PTHR30528">
    <property type="entry name" value="CYTOPLASMIC PROTEIN"/>
    <property type="match status" value="1"/>
</dbReference>
<accession>A0A066RRY7</accession>
<protein>
    <recommendedName>
        <fullName evidence="3">Winged helix-turn-helix domain-containing protein</fullName>
    </recommendedName>
</protein>